<sequence>MEICKFDKMEYQRPDVEQLLAEYKTLTQRAQNAGSGEELLEVFVQHSKLSNVFSTAACLAQIRHTLDTNDAFYDTENDFFDANSPSVENAQLELYRAFLASEHKGALAEVYGEILLQKMEVAAASASDELLELMQEENALASQYQKLYATAQVEFDGKLCTLPQLARYKQSMDAKVRRAAFEADGRFFDEHQQELDDIYTRMIANRNAQAQKLGFENYIPLSYLRMGRLGYNEEDVKRFREQVARYVTPLAHKAMKAQFERIGIPEAKFSDTTISFADGNPLPKGTAQELLDKAVQMYKELSPETSEFIQFMTESELFDLESRPGKAPGGYCETIVGYGAPFVFSNFNGTAGDVDVLTHEAGHAFQAYVAAQKGMCQELASPGLESCEIHSMSMEFLTSPWHHLFFGEDTAKYSVSHAQEALTFLPYGCMVDEFQHIVYSKPELTAQERNQVWLELEKKYRPWNEFDSIPCYSRGAGWQRQLHIYQYPFYYIDYCLAQMVALQFFAAHLNDAEDAWKRYVALVEKGGSDTYAGLVQAAGFAVPFEEGSIEPVAQQVYDWTMEQCKKL</sequence>
<dbReference type="InterPro" id="IPR011976">
    <property type="entry name" value="Pept_M3B_oligopep-rel"/>
</dbReference>
<keyword evidence="2 6" id="KW-0479">Metal-binding</keyword>
<dbReference type="InterPro" id="IPR001567">
    <property type="entry name" value="Pept_M3A_M3B_dom"/>
</dbReference>
<protein>
    <submittedName>
        <fullName evidence="8">M3 family oligoendopeptidase</fullName>
    </submittedName>
</protein>
<dbReference type="AlphaFoldDB" id="A0A948WQZ9"/>
<evidence type="ECO:0000313" key="9">
    <source>
        <dbReference type="Proteomes" id="UP000713596"/>
    </source>
</evidence>
<keyword evidence="1 6" id="KW-0645">Protease</keyword>
<name>A0A948WQZ9_9FIRM</name>
<keyword evidence="5 6" id="KW-0482">Metalloprotease</keyword>
<evidence type="ECO:0000256" key="5">
    <source>
        <dbReference type="ARBA" id="ARBA00023049"/>
    </source>
</evidence>
<comment type="caution">
    <text evidence="8">The sequence shown here is derived from an EMBL/GenBank/DDBJ whole genome shotgun (WGS) entry which is preliminary data.</text>
</comment>
<comment type="cofactor">
    <cofactor evidence="6">
        <name>Zn(2+)</name>
        <dbReference type="ChEBI" id="CHEBI:29105"/>
    </cofactor>
    <text evidence="6">Binds 1 zinc ion.</text>
</comment>
<evidence type="ECO:0000256" key="3">
    <source>
        <dbReference type="ARBA" id="ARBA00022801"/>
    </source>
</evidence>
<dbReference type="GO" id="GO:0006508">
    <property type="term" value="P:proteolysis"/>
    <property type="evidence" value="ECO:0007669"/>
    <property type="project" value="UniProtKB-KW"/>
</dbReference>
<reference evidence="8" key="1">
    <citation type="journal article" date="2021" name="PeerJ">
        <title>Extensive microbial diversity within the chicken gut microbiome revealed by metagenomics and culture.</title>
        <authorList>
            <person name="Gilroy R."/>
            <person name="Ravi A."/>
            <person name="Getino M."/>
            <person name="Pursley I."/>
            <person name="Horton D.L."/>
            <person name="Alikhan N.F."/>
            <person name="Baker D."/>
            <person name="Gharbi K."/>
            <person name="Hall N."/>
            <person name="Watson M."/>
            <person name="Adriaenssens E.M."/>
            <person name="Foster-Nyarko E."/>
            <person name="Jarju S."/>
            <person name="Secka A."/>
            <person name="Antonio M."/>
            <person name="Oren A."/>
            <person name="Chaudhuri R.R."/>
            <person name="La Ragione R."/>
            <person name="Hildebrand F."/>
            <person name="Pallen M.J."/>
        </authorList>
    </citation>
    <scope>NUCLEOTIDE SEQUENCE</scope>
    <source>
        <strain evidence="8">B5_2728</strain>
    </source>
</reference>
<keyword evidence="4 6" id="KW-0862">Zinc</keyword>
<evidence type="ECO:0000256" key="6">
    <source>
        <dbReference type="RuleBase" id="RU003435"/>
    </source>
</evidence>
<dbReference type="GO" id="GO:0004222">
    <property type="term" value="F:metalloendopeptidase activity"/>
    <property type="evidence" value="ECO:0007669"/>
    <property type="project" value="InterPro"/>
</dbReference>
<evidence type="ECO:0000256" key="2">
    <source>
        <dbReference type="ARBA" id="ARBA00022723"/>
    </source>
</evidence>
<dbReference type="GO" id="GO:0046872">
    <property type="term" value="F:metal ion binding"/>
    <property type="evidence" value="ECO:0007669"/>
    <property type="project" value="UniProtKB-UniRule"/>
</dbReference>
<dbReference type="NCBIfam" id="TIGR02289">
    <property type="entry name" value="M3_not_pepF"/>
    <property type="match status" value="1"/>
</dbReference>
<comment type="similarity">
    <text evidence="6">Belongs to the peptidase M3 family.</text>
</comment>
<accession>A0A948WQZ9</accession>
<dbReference type="SUPFAM" id="SSF55486">
    <property type="entry name" value="Metalloproteases ('zincins'), catalytic domain"/>
    <property type="match status" value="1"/>
</dbReference>
<organism evidence="8 9">
    <name type="scientific">Candidatus Allofournierella pullistercoris</name>
    <dbReference type="NCBI Taxonomy" id="2838597"/>
    <lineage>
        <taxon>Bacteria</taxon>
        <taxon>Bacillati</taxon>
        <taxon>Bacillota</taxon>
        <taxon>Clostridia</taxon>
        <taxon>Eubacteriales</taxon>
        <taxon>Oscillospiraceae</taxon>
        <taxon>Allofournierella</taxon>
    </lineage>
</organism>
<reference evidence="8" key="2">
    <citation type="submission" date="2021-04" db="EMBL/GenBank/DDBJ databases">
        <authorList>
            <person name="Gilroy R."/>
        </authorList>
    </citation>
    <scope>NUCLEOTIDE SEQUENCE</scope>
    <source>
        <strain evidence="8">B5_2728</strain>
    </source>
</reference>
<dbReference type="PANTHER" id="PTHR11804:SF28">
    <property type="entry name" value="OLIGOENDOPEPTIDASE F"/>
    <property type="match status" value="1"/>
</dbReference>
<feature type="domain" description="Peptidase M3A/M3B catalytic" evidence="7">
    <location>
        <begin position="168"/>
        <end position="547"/>
    </location>
</feature>
<evidence type="ECO:0000256" key="4">
    <source>
        <dbReference type="ARBA" id="ARBA00022833"/>
    </source>
</evidence>
<proteinExistence type="inferred from homology"/>
<dbReference type="PANTHER" id="PTHR11804">
    <property type="entry name" value="PROTEASE M3 THIMET OLIGOPEPTIDASE-RELATED"/>
    <property type="match status" value="1"/>
</dbReference>
<dbReference type="CDD" id="cd09606">
    <property type="entry name" value="M3B_PepF"/>
    <property type="match status" value="1"/>
</dbReference>
<evidence type="ECO:0000259" key="7">
    <source>
        <dbReference type="Pfam" id="PF01432"/>
    </source>
</evidence>
<dbReference type="InterPro" id="IPR045090">
    <property type="entry name" value="Pept_M3A_M3B"/>
</dbReference>
<dbReference type="EMBL" id="JAHLFP010000008">
    <property type="protein sequence ID" value="MBU3805526.1"/>
    <property type="molecule type" value="Genomic_DNA"/>
</dbReference>
<gene>
    <name evidence="8" type="ORF">H9882_01280</name>
</gene>
<dbReference type="GO" id="GO:0006518">
    <property type="term" value="P:peptide metabolic process"/>
    <property type="evidence" value="ECO:0007669"/>
    <property type="project" value="TreeGrafter"/>
</dbReference>
<dbReference type="Proteomes" id="UP000713596">
    <property type="component" value="Unassembled WGS sequence"/>
</dbReference>
<keyword evidence="3 6" id="KW-0378">Hydrolase</keyword>
<dbReference type="Pfam" id="PF01432">
    <property type="entry name" value="Peptidase_M3"/>
    <property type="match status" value="1"/>
</dbReference>
<evidence type="ECO:0000256" key="1">
    <source>
        <dbReference type="ARBA" id="ARBA00022670"/>
    </source>
</evidence>
<dbReference type="Gene3D" id="1.10.1370.30">
    <property type="match status" value="1"/>
</dbReference>
<evidence type="ECO:0000313" key="8">
    <source>
        <dbReference type="EMBL" id="MBU3805526.1"/>
    </source>
</evidence>